<evidence type="ECO:0000256" key="1">
    <source>
        <dbReference type="ARBA" id="ARBA00010641"/>
    </source>
</evidence>
<keyword evidence="3" id="KW-0731">Sigma factor</keyword>
<comment type="similarity">
    <text evidence="1">Belongs to the sigma-70 factor family. ECF subfamily.</text>
</comment>
<accession>A0AAE3L329</accession>
<dbReference type="Gene3D" id="1.10.10.10">
    <property type="entry name" value="Winged helix-like DNA-binding domain superfamily/Winged helix DNA-binding domain"/>
    <property type="match status" value="1"/>
</dbReference>
<name>A0AAE3L329_9FIRM</name>
<reference evidence="7" key="1">
    <citation type="submission" date="2022-07" db="EMBL/GenBank/DDBJ databases">
        <title>Enhanced cultured diversity of the mouse gut microbiota enables custom-made synthetic communities.</title>
        <authorList>
            <person name="Afrizal A."/>
        </authorList>
    </citation>
    <scope>NUCLEOTIDE SEQUENCE</scope>
    <source>
        <strain evidence="7">DSM 28593</strain>
    </source>
</reference>
<protein>
    <submittedName>
        <fullName evidence="7">RNA polymerase sigma factor</fullName>
    </submittedName>
</protein>
<evidence type="ECO:0000259" key="6">
    <source>
        <dbReference type="Pfam" id="PF04542"/>
    </source>
</evidence>
<evidence type="ECO:0000313" key="7">
    <source>
        <dbReference type="EMBL" id="MCR1897543.1"/>
    </source>
</evidence>
<keyword evidence="5" id="KW-0804">Transcription</keyword>
<dbReference type="InterPro" id="IPR036388">
    <property type="entry name" value="WH-like_DNA-bd_sf"/>
</dbReference>
<dbReference type="PANTHER" id="PTHR43133">
    <property type="entry name" value="RNA POLYMERASE ECF-TYPE SIGMA FACTO"/>
    <property type="match status" value="1"/>
</dbReference>
<dbReference type="EMBL" id="JANKAS010000001">
    <property type="protein sequence ID" value="MCR1897543.1"/>
    <property type="molecule type" value="Genomic_DNA"/>
</dbReference>
<dbReference type="GO" id="GO:0003677">
    <property type="term" value="F:DNA binding"/>
    <property type="evidence" value="ECO:0007669"/>
    <property type="project" value="UniProtKB-KW"/>
</dbReference>
<comment type="caution">
    <text evidence="7">The sequence shown here is derived from an EMBL/GenBank/DDBJ whole genome shotgun (WGS) entry which is preliminary data.</text>
</comment>
<dbReference type="Gene3D" id="1.10.1740.10">
    <property type="match status" value="1"/>
</dbReference>
<feature type="domain" description="RNA polymerase sigma-70 region 2" evidence="6">
    <location>
        <begin position="7"/>
        <end position="73"/>
    </location>
</feature>
<dbReference type="InterPro" id="IPR014284">
    <property type="entry name" value="RNA_pol_sigma-70_dom"/>
</dbReference>
<organism evidence="7 8">
    <name type="scientific">Irregularibacter muris</name>
    <dbReference type="NCBI Taxonomy" id="1796619"/>
    <lineage>
        <taxon>Bacteria</taxon>
        <taxon>Bacillati</taxon>
        <taxon>Bacillota</taxon>
        <taxon>Clostridia</taxon>
        <taxon>Eubacteriales</taxon>
        <taxon>Eubacteriaceae</taxon>
        <taxon>Irregularibacter</taxon>
    </lineage>
</organism>
<dbReference type="SUPFAM" id="SSF88659">
    <property type="entry name" value="Sigma3 and sigma4 domains of RNA polymerase sigma factors"/>
    <property type="match status" value="1"/>
</dbReference>
<gene>
    <name evidence="7" type="ORF">NSA47_00875</name>
</gene>
<dbReference type="Proteomes" id="UP001205748">
    <property type="component" value="Unassembled WGS sequence"/>
</dbReference>
<evidence type="ECO:0000313" key="8">
    <source>
        <dbReference type="Proteomes" id="UP001205748"/>
    </source>
</evidence>
<dbReference type="GO" id="GO:0006352">
    <property type="term" value="P:DNA-templated transcription initiation"/>
    <property type="evidence" value="ECO:0007669"/>
    <property type="project" value="InterPro"/>
</dbReference>
<dbReference type="PANTHER" id="PTHR43133:SF8">
    <property type="entry name" value="RNA POLYMERASE SIGMA FACTOR HI_1459-RELATED"/>
    <property type="match status" value="1"/>
</dbReference>
<dbReference type="InterPro" id="IPR013325">
    <property type="entry name" value="RNA_pol_sigma_r2"/>
</dbReference>
<dbReference type="InterPro" id="IPR039425">
    <property type="entry name" value="RNA_pol_sigma-70-like"/>
</dbReference>
<dbReference type="RefSeq" id="WP_257528946.1">
    <property type="nucleotide sequence ID" value="NZ_JANKAS010000001.1"/>
</dbReference>
<keyword evidence="8" id="KW-1185">Reference proteome</keyword>
<keyword evidence="4" id="KW-0238">DNA-binding</keyword>
<evidence type="ECO:0000256" key="2">
    <source>
        <dbReference type="ARBA" id="ARBA00023015"/>
    </source>
</evidence>
<sequence length="162" mass="19236">MKEIENLYLLYKDDIYRYLLSLTHHPLHAEDLLSETFVRAITSIENFKGHSSIKTWLCSIARNLWLQDLRTKKNLVEYNDLLGLYVGDSISENMITKEIATRIKNLLKEKDIRTQKIVQMRIEGYSFSEIAQRVNINENSARVIDFRTKKWIRNILEKEGFR</sequence>
<evidence type="ECO:0000256" key="5">
    <source>
        <dbReference type="ARBA" id="ARBA00023163"/>
    </source>
</evidence>
<dbReference type="SUPFAM" id="SSF88946">
    <property type="entry name" value="Sigma2 domain of RNA polymerase sigma factors"/>
    <property type="match status" value="1"/>
</dbReference>
<evidence type="ECO:0000256" key="4">
    <source>
        <dbReference type="ARBA" id="ARBA00023125"/>
    </source>
</evidence>
<dbReference type="NCBIfam" id="TIGR02937">
    <property type="entry name" value="sigma70-ECF"/>
    <property type="match status" value="1"/>
</dbReference>
<evidence type="ECO:0000256" key="3">
    <source>
        <dbReference type="ARBA" id="ARBA00023082"/>
    </source>
</evidence>
<dbReference type="InterPro" id="IPR007627">
    <property type="entry name" value="RNA_pol_sigma70_r2"/>
</dbReference>
<dbReference type="AlphaFoldDB" id="A0AAE3L329"/>
<proteinExistence type="inferred from homology"/>
<dbReference type="GO" id="GO:0016987">
    <property type="term" value="F:sigma factor activity"/>
    <property type="evidence" value="ECO:0007669"/>
    <property type="project" value="UniProtKB-KW"/>
</dbReference>
<dbReference type="InterPro" id="IPR013324">
    <property type="entry name" value="RNA_pol_sigma_r3/r4-like"/>
</dbReference>
<dbReference type="Pfam" id="PF04542">
    <property type="entry name" value="Sigma70_r2"/>
    <property type="match status" value="1"/>
</dbReference>
<keyword evidence="2" id="KW-0805">Transcription regulation</keyword>